<proteinExistence type="predicted"/>
<evidence type="ECO:0008006" key="3">
    <source>
        <dbReference type="Google" id="ProtNLM"/>
    </source>
</evidence>
<dbReference type="AlphaFoldDB" id="A0A7G1G4Q9"/>
<dbReference type="Proteomes" id="UP000516361">
    <property type="component" value="Chromosome"/>
</dbReference>
<organism evidence="1 2">
    <name type="scientific">Tepiditoga spiralis</name>
    <dbReference type="NCBI Taxonomy" id="2108365"/>
    <lineage>
        <taxon>Bacteria</taxon>
        <taxon>Thermotogati</taxon>
        <taxon>Thermotogota</taxon>
        <taxon>Thermotogae</taxon>
        <taxon>Petrotogales</taxon>
        <taxon>Petrotogaceae</taxon>
        <taxon>Tepiditoga</taxon>
    </lineage>
</organism>
<dbReference type="EMBL" id="AP018712">
    <property type="protein sequence ID" value="BBE30206.1"/>
    <property type="molecule type" value="Genomic_DNA"/>
</dbReference>
<protein>
    <recommendedName>
        <fullName evidence="3">DUF2922 domain-containing protein</fullName>
    </recommendedName>
</protein>
<sequence>MKKLTMKFYDVNAKKNYTVNISDFDDTKTQEEIQASMDKMIGVLVPTTAAKDEALITDTNKTEVFNLIEN</sequence>
<dbReference type="InParanoid" id="A0A7G1G4Q9"/>
<name>A0A7G1G4Q9_9BACT</name>
<dbReference type="Pfam" id="PF11148">
    <property type="entry name" value="DUF2922"/>
    <property type="match status" value="1"/>
</dbReference>
<keyword evidence="2" id="KW-1185">Reference proteome</keyword>
<dbReference type="InterPro" id="IPR021321">
    <property type="entry name" value="DUF2922"/>
</dbReference>
<gene>
    <name evidence="1" type="ORF">OSSY52_03470</name>
</gene>
<evidence type="ECO:0000313" key="2">
    <source>
        <dbReference type="Proteomes" id="UP000516361"/>
    </source>
</evidence>
<reference evidence="1 2" key="1">
    <citation type="submission" date="2018-06" db="EMBL/GenBank/DDBJ databases">
        <title>Genome sequencing of Oceanotoga sp. sy52.</title>
        <authorList>
            <person name="Mori K."/>
        </authorList>
    </citation>
    <scope>NUCLEOTIDE SEQUENCE [LARGE SCALE GENOMIC DNA]</scope>
    <source>
        <strain evidence="2">sy52</strain>
    </source>
</reference>
<dbReference type="RefSeq" id="WP_190615332.1">
    <property type="nucleotide sequence ID" value="NZ_AP018712.1"/>
</dbReference>
<accession>A0A7G1G4Q9</accession>
<evidence type="ECO:0000313" key="1">
    <source>
        <dbReference type="EMBL" id="BBE30206.1"/>
    </source>
</evidence>
<dbReference type="KEGG" id="ocy:OSSY52_03470"/>